<keyword evidence="2" id="KW-1185">Reference proteome</keyword>
<name>A0A931DIG6_9ACTN</name>
<dbReference type="EMBL" id="JADOUA010000001">
    <property type="protein sequence ID" value="MBG6089962.1"/>
    <property type="molecule type" value="Genomic_DNA"/>
</dbReference>
<comment type="caution">
    <text evidence="1">The sequence shown here is derived from an EMBL/GenBank/DDBJ whole genome shotgun (WGS) entry which is preliminary data.</text>
</comment>
<evidence type="ECO:0000313" key="2">
    <source>
        <dbReference type="Proteomes" id="UP000614047"/>
    </source>
</evidence>
<dbReference type="AlphaFoldDB" id="A0A931DIG6"/>
<evidence type="ECO:0008006" key="3">
    <source>
        <dbReference type="Google" id="ProtNLM"/>
    </source>
</evidence>
<dbReference type="Proteomes" id="UP000614047">
    <property type="component" value="Unassembled WGS sequence"/>
</dbReference>
<gene>
    <name evidence="1" type="ORF">IW256_004075</name>
</gene>
<organism evidence="1 2">
    <name type="scientific">Actinomadura viridis</name>
    <dbReference type="NCBI Taxonomy" id="58110"/>
    <lineage>
        <taxon>Bacteria</taxon>
        <taxon>Bacillati</taxon>
        <taxon>Actinomycetota</taxon>
        <taxon>Actinomycetes</taxon>
        <taxon>Streptosporangiales</taxon>
        <taxon>Thermomonosporaceae</taxon>
        <taxon>Actinomadura</taxon>
    </lineage>
</organism>
<evidence type="ECO:0000313" key="1">
    <source>
        <dbReference type="EMBL" id="MBG6089962.1"/>
    </source>
</evidence>
<proteinExistence type="predicted"/>
<protein>
    <recommendedName>
        <fullName evidence="3">Helix-hairpin-helix domain-containing protein</fullName>
    </recommendedName>
</protein>
<dbReference type="Gene3D" id="1.10.150.20">
    <property type="entry name" value="5' to 3' exonuclease, C-terminal subdomain"/>
    <property type="match status" value="1"/>
</dbReference>
<reference evidence="1" key="1">
    <citation type="submission" date="2020-11" db="EMBL/GenBank/DDBJ databases">
        <title>Sequencing the genomes of 1000 actinobacteria strains.</title>
        <authorList>
            <person name="Klenk H.-P."/>
        </authorList>
    </citation>
    <scope>NUCLEOTIDE SEQUENCE</scope>
    <source>
        <strain evidence="1">DSM 43175</strain>
    </source>
</reference>
<dbReference type="SUPFAM" id="SSF47789">
    <property type="entry name" value="C-terminal domain of RNA polymerase alpha subunit"/>
    <property type="match status" value="1"/>
</dbReference>
<accession>A0A931DIG6</accession>
<dbReference type="RefSeq" id="WP_197012497.1">
    <property type="nucleotide sequence ID" value="NZ_BAABES010000010.1"/>
</dbReference>
<sequence length="380" mass="41149">MSRGRSVTQADGSRYYSHPVTGEPLISVTTVLSRTDGKPHLREWHGSVAAEYAVDNLTHVMQVAVVEGRSAAVDLVKGQAKRLRNIKADAGTHVHDVQEALILWGASPDRAGSDIPLPTLPDQLHGALYDGEPIEDVIDFMVAGFIQFVADFDPVFEAAEMTVFNRLLKVAGTLDTILGLRGVALSPAGRLVAAPEQMLRLCVDTKTGRYLDATIPEQLAAYRRMREALMPMGQVVPLPPTDAGAVLHLRPEHADGYRLIPIAPRDDAHAWNRFRRAVELIEGRSQVGAKPGKVARPLRADGTVPAPLLSDLDGEGYGRVLGPLRQAGLTDLDEVASLTSAELLAVNRIGKKTADTVRQMLADHGRHLADESPEHEEQVA</sequence>